<comment type="caution">
    <text evidence="1">The sequence shown here is derived from an EMBL/GenBank/DDBJ whole genome shotgun (WGS) entry which is preliminary data.</text>
</comment>
<accession>A0ABR0ASV0</accession>
<proteinExistence type="predicted"/>
<evidence type="ECO:0000313" key="2">
    <source>
        <dbReference type="Proteomes" id="UP001234178"/>
    </source>
</evidence>
<sequence length="133" mass="14659">MWNAKKAASVGSIAPLLAALLIASSFTSLCLRLAIVCSFLGRLSQAERNERKVGGSVWIIFTTSCCSVTGDYKFLSSSAKFVYTATWSKTLCSVKEYYDSRLCILHVPSIDQILIQDLLVLSEDLSIIERNIN</sequence>
<dbReference type="EMBL" id="JAOYFB010000038">
    <property type="protein sequence ID" value="KAK4028176.1"/>
    <property type="molecule type" value="Genomic_DNA"/>
</dbReference>
<organism evidence="1 2">
    <name type="scientific">Daphnia magna</name>
    <dbReference type="NCBI Taxonomy" id="35525"/>
    <lineage>
        <taxon>Eukaryota</taxon>
        <taxon>Metazoa</taxon>
        <taxon>Ecdysozoa</taxon>
        <taxon>Arthropoda</taxon>
        <taxon>Crustacea</taxon>
        <taxon>Branchiopoda</taxon>
        <taxon>Diplostraca</taxon>
        <taxon>Cladocera</taxon>
        <taxon>Anomopoda</taxon>
        <taxon>Daphniidae</taxon>
        <taxon>Daphnia</taxon>
    </lineage>
</organism>
<protein>
    <submittedName>
        <fullName evidence="1">Uncharacterized protein</fullName>
    </submittedName>
</protein>
<reference evidence="1 2" key="1">
    <citation type="journal article" date="2023" name="Nucleic Acids Res.">
        <title>The hologenome of Daphnia magna reveals possible DNA methylation and microbiome-mediated evolution of the host genome.</title>
        <authorList>
            <person name="Chaturvedi A."/>
            <person name="Li X."/>
            <person name="Dhandapani V."/>
            <person name="Marshall H."/>
            <person name="Kissane S."/>
            <person name="Cuenca-Cambronero M."/>
            <person name="Asole G."/>
            <person name="Calvet F."/>
            <person name="Ruiz-Romero M."/>
            <person name="Marangio P."/>
            <person name="Guigo R."/>
            <person name="Rago D."/>
            <person name="Mirbahai L."/>
            <person name="Eastwood N."/>
            <person name="Colbourne J.K."/>
            <person name="Zhou J."/>
            <person name="Mallon E."/>
            <person name="Orsini L."/>
        </authorList>
    </citation>
    <scope>NUCLEOTIDE SEQUENCE [LARGE SCALE GENOMIC DNA]</scope>
    <source>
        <strain evidence="1">LRV0_1</strain>
    </source>
</reference>
<gene>
    <name evidence="1" type="ORF">OUZ56_017436</name>
</gene>
<dbReference type="Proteomes" id="UP001234178">
    <property type="component" value="Unassembled WGS sequence"/>
</dbReference>
<name>A0ABR0ASV0_9CRUS</name>
<keyword evidence="2" id="KW-1185">Reference proteome</keyword>
<evidence type="ECO:0000313" key="1">
    <source>
        <dbReference type="EMBL" id="KAK4028176.1"/>
    </source>
</evidence>